<dbReference type="Gene3D" id="3.90.226.10">
    <property type="entry name" value="2-enoyl-CoA Hydratase, Chain A, domain 1"/>
    <property type="match status" value="1"/>
</dbReference>
<dbReference type="CDD" id="cd06558">
    <property type="entry name" value="crotonase-like"/>
    <property type="match status" value="1"/>
</dbReference>
<evidence type="ECO:0000256" key="1">
    <source>
        <dbReference type="ARBA" id="ARBA00005254"/>
    </source>
</evidence>
<comment type="caution">
    <text evidence="2">The sequence shown here is derived from an EMBL/GenBank/DDBJ whole genome shotgun (WGS) entry which is preliminary data.</text>
</comment>
<proteinExistence type="inferred from homology"/>
<dbReference type="AlphaFoldDB" id="X0VPZ8"/>
<dbReference type="InterPro" id="IPR001753">
    <property type="entry name" value="Enoyl-CoA_hydra/iso"/>
</dbReference>
<dbReference type="EMBL" id="BARS01038945">
    <property type="protein sequence ID" value="GAG14533.1"/>
    <property type="molecule type" value="Genomic_DNA"/>
</dbReference>
<reference evidence="2" key="1">
    <citation type="journal article" date="2014" name="Front. Microbiol.">
        <title>High frequency of phylogenetically diverse reductive dehalogenase-homologous genes in deep subseafloor sedimentary metagenomes.</title>
        <authorList>
            <person name="Kawai M."/>
            <person name="Futagami T."/>
            <person name="Toyoda A."/>
            <person name="Takaki Y."/>
            <person name="Nishi S."/>
            <person name="Hori S."/>
            <person name="Arai W."/>
            <person name="Tsubouchi T."/>
            <person name="Morono Y."/>
            <person name="Uchiyama I."/>
            <person name="Ito T."/>
            <person name="Fujiyama A."/>
            <person name="Inagaki F."/>
            <person name="Takami H."/>
        </authorList>
    </citation>
    <scope>NUCLEOTIDE SEQUENCE</scope>
    <source>
        <strain evidence="2">Expedition CK06-06</strain>
    </source>
</reference>
<organism evidence="2">
    <name type="scientific">marine sediment metagenome</name>
    <dbReference type="NCBI Taxonomy" id="412755"/>
    <lineage>
        <taxon>unclassified sequences</taxon>
        <taxon>metagenomes</taxon>
        <taxon>ecological metagenomes</taxon>
    </lineage>
</organism>
<dbReference type="Pfam" id="PF00378">
    <property type="entry name" value="ECH_1"/>
    <property type="match status" value="1"/>
</dbReference>
<sequence length="152" mass="16402">MVFETIIFEKKGQIGYITLNRPDVFNAINTQLISEFREALGEVEKDSEIRVLIITGAGRAFQSGADIENLASMGPLELHEWNHALLENNRAVEALKIPVIAAINGYALGGGLEVALACDIRIASEKARLGLPEVSLGIIPGVGGTQRLPRLI</sequence>
<evidence type="ECO:0000313" key="2">
    <source>
        <dbReference type="EMBL" id="GAG14533.1"/>
    </source>
</evidence>
<evidence type="ECO:0008006" key="3">
    <source>
        <dbReference type="Google" id="ProtNLM"/>
    </source>
</evidence>
<dbReference type="PANTHER" id="PTHR11941">
    <property type="entry name" value="ENOYL-COA HYDRATASE-RELATED"/>
    <property type="match status" value="1"/>
</dbReference>
<feature type="non-terminal residue" evidence="2">
    <location>
        <position position="152"/>
    </location>
</feature>
<dbReference type="GO" id="GO:0006635">
    <property type="term" value="P:fatty acid beta-oxidation"/>
    <property type="evidence" value="ECO:0007669"/>
    <property type="project" value="TreeGrafter"/>
</dbReference>
<dbReference type="InterPro" id="IPR018376">
    <property type="entry name" value="Enoyl-CoA_hyd/isom_CS"/>
</dbReference>
<accession>X0VPZ8</accession>
<comment type="similarity">
    <text evidence="1">Belongs to the enoyl-CoA hydratase/isomerase family.</text>
</comment>
<dbReference type="SUPFAM" id="SSF52096">
    <property type="entry name" value="ClpP/crotonase"/>
    <property type="match status" value="1"/>
</dbReference>
<dbReference type="GO" id="GO:0003824">
    <property type="term" value="F:catalytic activity"/>
    <property type="evidence" value="ECO:0007669"/>
    <property type="project" value="InterPro"/>
</dbReference>
<dbReference type="InterPro" id="IPR029045">
    <property type="entry name" value="ClpP/crotonase-like_dom_sf"/>
</dbReference>
<gene>
    <name evidence="2" type="ORF">S01H1_59536</name>
</gene>
<name>X0VPZ8_9ZZZZ</name>
<dbReference type="PROSITE" id="PS00166">
    <property type="entry name" value="ENOYL_COA_HYDRATASE"/>
    <property type="match status" value="1"/>
</dbReference>
<dbReference type="PANTHER" id="PTHR11941:SF54">
    <property type="entry name" value="ENOYL-COA HYDRATASE, MITOCHONDRIAL"/>
    <property type="match status" value="1"/>
</dbReference>
<protein>
    <recommendedName>
        <fullName evidence="3">Enoyl-CoA hydratase/isomerase family protein</fullName>
    </recommendedName>
</protein>